<dbReference type="InterPro" id="IPR012674">
    <property type="entry name" value="Calycin"/>
</dbReference>
<dbReference type="SUPFAM" id="SSF50814">
    <property type="entry name" value="Lipocalins"/>
    <property type="match status" value="1"/>
</dbReference>
<dbReference type="GO" id="GO:0043176">
    <property type="term" value="F:amine binding"/>
    <property type="evidence" value="ECO:0007669"/>
    <property type="project" value="InterPro"/>
</dbReference>
<name>Q2VIW8_RHIHE</name>
<dbReference type="EMBL" id="DQ115980">
    <property type="protein sequence ID" value="ABB90888.1"/>
    <property type="molecule type" value="mRNA"/>
</dbReference>
<protein>
    <submittedName>
        <fullName evidence="2">Putative serotonin and histamine binding protein</fullName>
    </submittedName>
</protein>
<evidence type="ECO:0000313" key="2">
    <source>
        <dbReference type="EMBL" id="ABB90888.1"/>
    </source>
</evidence>
<keyword evidence="1" id="KW-0732">Signal</keyword>
<dbReference type="AlphaFoldDB" id="Q2VIW8"/>
<sequence>MATFTALIYSALATAVASLDLHELVKNPSLSRYQDPSRFIWNDSDVYLLRASVPADTARNITHTPCVRSRYWSNTTEKVERSLDVYNKTNFSSTNISLTVEKHDTKTILNVDPKEQSISLKNSLDITIGISLEKYNRTFLVLFSDANCLILADTLKTEKIKRPWLRCSMWLTKNRIEKPPKCCQFIFELLCAYKVDTLEFFNKSCLNQHQESPDRAKSL</sequence>
<accession>Q2VIW8</accession>
<evidence type="ECO:0000256" key="1">
    <source>
        <dbReference type="SAM" id="SignalP"/>
    </source>
</evidence>
<organism evidence="2">
    <name type="scientific">Rhipicephalus haemaphysaloides haemaphysaloides</name>
    <dbReference type="NCBI Taxonomy" id="237075"/>
    <lineage>
        <taxon>Eukaryota</taxon>
        <taxon>Metazoa</taxon>
        <taxon>Ecdysozoa</taxon>
        <taxon>Arthropoda</taxon>
        <taxon>Chelicerata</taxon>
        <taxon>Arachnida</taxon>
        <taxon>Acari</taxon>
        <taxon>Parasitiformes</taxon>
        <taxon>Ixodida</taxon>
        <taxon>Ixodoidea</taxon>
        <taxon>Ixodidae</taxon>
        <taxon>Rhipicephalinae</taxon>
        <taxon>Rhipicephalus</taxon>
        <taxon>Rhipicephalus</taxon>
    </lineage>
</organism>
<dbReference type="GO" id="GO:0030682">
    <property type="term" value="P:symbiont-mediated perturbation of host defenses"/>
    <property type="evidence" value="ECO:0007669"/>
    <property type="project" value="InterPro"/>
</dbReference>
<feature type="signal peptide" evidence="1">
    <location>
        <begin position="1"/>
        <end position="18"/>
    </location>
</feature>
<dbReference type="Pfam" id="PF02098">
    <property type="entry name" value="His_binding"/>
    <property type="match status" value="1"/>
</dbReference>
<dbReference type="InterPro" id="IPR002970">
    <property type="entry name" value="Tick_his-bd"/>
</dbReference>
<proteinExistence type="evidence at transcript level"/>
<feature type="chain" id="PRO_5004217813" evidence="1">
    <location>
        <begin position="19"/>
        <end position="219"/>
    </location>
</feature>
<dbReference type="Gene3D" id="2.40.128.20">
    <property type="match status" value="1"/>
</dbReference>
<reference evidence="2" key="1">
    <citation type="submission" date="2005-07" db="EMBL/GenBank/DDBJ databases">
        <title>Cloning of a putative serotonin and histamine binding protein gene from the salivary gland of the tick Rhipicephalus haemaphysaloides haemaphysaloides.</title>
        <authorList>
            <person name="Xiang F."/>
            <person name="Zhou J."/>
            <person name="Zhou Y."/>
            <person name="Gong H."/>
        </authorList>
    </citation>
    <scope>NUCLEOTIDE SEQUENCE</scope>
</reference>